<feature type="region of interest" description="Disordered" evidence="3">
    <location>
        <begin position="1"/>
        <end position="21"/>
    </location>
</feature>
<keyword evidence="1 2" id="KW-0238">DNA-binding</keyword>
<evidence type="ECO:0000256" key="2">
    <source>
        <dbReference type="PROSITE-ProRule" id="PRU00335"/>
    </source>
</evidence>
<evidence type="ECO:0000256" key="1">
    <source>
        <dbReference type="ARBA" id="ARBA00023125"/>
    </source>
</evidence>
<proteinExistence type="predicted"/>
<comment type="caution">
    <text evidence="5">The sequence shown here is derived from an EMBL/GenBank/DDBJ whole genome shotgun (WGS) entry which is preliminary data.</text>
</comment>
<dbReference type="GO" id="GO:0000976">
    <property type="term" value="F:transcription cis-regulatory region binding"/>
    <property type="evidence" value="ECO:0007669"/>
    <property type="project" value="TreeGrafter"/>
</dbReference>
<name>A0A370HGN1_9NOCA</name>
<dbReference type="Pfam" id="PF00440">
    <property type="entry name" value="TetR_N"/>
    <property type="match status" value="1"/>
</dbReference>
<evidence type="ECO:0000256" key="3">
    <source>
        <dbReference type="SAM" id="MobiDB-lite"/>
    </source>
</evidence>
<dbReference type="PANTHER" id="PTHR30055:SF187">
    <property type="entry name" value="TRANSCRIPTIONAL REGULATORY PROTEIN"/>
    <property type="match status" value="1"/>
</dbReference>
<dbReference type="STRING" id="1210089.GCA_001613165_01931"/>
<dbReference type="InterPro" id="IPR009057">
    <property type="entry name" value="Homeodomain-like_sf"/>
</dbReference>
<dbReference type="InterPro" id="IPR001647">
    <property type="entry name" value="HTH_TetR"/>
</dbReference>
<dbReference type="AlphaFoldDB" id="A0A370HGN1"/>
<feature type="DNA-binding region" description="H-T-H motif" evidence="2">
    <location>
        <begin position="47"/>
        <end position="66"/>
    </location>
</feature>
<sequence length="227" mass="24553">MAEAFAPSSLPRGRHRLSREDVASSQRGRLCIAAFDLAAEKGYHAVTVIDLVKAAGVSKRTFYELFDSIDECFGAALEVCVDVAVDRITDAVSVASTPDGPPDWRSLLDISIRTYLETLAAEPNAAKAMHVEIMGAGPVSAGTRFTMVRLFGERMRALHSLAVSQDPTIPQPPPEAFDFFVDGLDGRMRHHLRTQPAATLPELTPLLAQCAMALFGKPEYTNSPPAT</sequence>
<accession>A0A370HGN1</accession>
<dbReference type="GO" id="GO:0003700">
    <property type="term" value="F:DNA-binding transcription factor activity"/>
    <property type="evidence" value="ECO:0007669"/>
    <property type="project" value="TreeGrafter"/>
</dbReference>
<dbReference type="SUPFAM" id="SSF46689">
    <property type="entry name" value="Homeodomain-like"/>
    <property type="match status" value="1"/>
</dbReference>
<protein>
    <submittedName>
        <fullName evidence="5">TetR family transcriptional regulator</fullName>
    </submittedName>
</protein>
<evidence type="ECO:0000259" key="4">
    <source>
        <dbReference type="PROSITE" id="PS50977"/>
    </source>
</evidence>
<evidence type="ECO:0000313" key="5">
    <source>
        <dbReference type="EMBL" id="RDI55946.1"/>
    </source>
</evidence>
<dbReference type="InterPro" id="IPR050109">
    <property type="entry name" value="HTH-type_TetR-like_transc_reg"/>
</dbReference>
<feature type="domain" description="HTH tetR-type" evidence="4">
    <location>
        <begin position="24"/>
        <end position="84"/>
    </location>
</feature>
<gene>
    <name evidence="5" type="ORF">DFR68_101783</name>
</gene>
<dbReference type="EMBL" id="QQAZ01000001">
    <property type="protein sequence ID" value="RDI55946.1"/>
    <property type="molecule type" value="Genomic_DNA"/>
</dbReference>
<evidence type="ECO:0000313" key="6">
    <source>
        <dbReference type="Proteomes" id="UP000255355"/>
    </source>
</evidence>
<dbReference type="PROSITE" id="PS50977">
    <property type="entry name" value="HTH_TETR_2"/>
    <property type="match status" value="1"/>
</dbReference>
<organism evidence="5 6">
    <name type="scientific">Nocardia mexicana</name>
    <dbReference type="NCBI Taxonomy" id="279262"/>
    <lineage>
        <taxon>Bacteria</taxon>
        <taxon>Bacillati</taxon>
        <taxon>Actinomycetota</taxon>
        <taxon>Actinomycetes</taxon>
        <taxon>Mycobacteriales</taxon>
        <taxon>Nocardiaceae</taxon>
        <taxon>Nocardia</taxon>
    </lineage>
</organism>
<dbReference type="Proteomes" id="UP000255355">
    <property type="component" value="Unassembled WGS sequence"/>
</dbReference>
<dbReference type="Gene3D" id="1.10.357.10">
    <property type="entry name" value="Tetracycline Repressor, domain 2"/>
    <property type="match status" value="1"/>
</dbReference>
<keyword evidence="6" id="KW-1185">Reference proteome</keyword>
<reference evidence="5 6" key="1">
    <citation type="submission" date="2018-07" db="EMBL/GenBank/DDBJ databases">
        <title>Genomic Encyclopedia of Type Strains, Phase IV (KMG-IV): sequencing the most valuable type-strain genomes for metagenomic binning, comparative biology and taxonomic classification.</title>
        <authorList>
            <person name="Goeker M."/>
        </authorList>
    </citation>
    <scope>NUCLEOTIDE SEQUENCE [LARGE SCALE GENOMIC DNA]</scope>
    <source>
        <strain evidence="5 6">DSM 44952</strain>
    </source>
</reference>
<dbReference type="PANTHER" id="PTHR30055">
    <property type="entry name" value="HTH-TYPE TRANSCRIPTIONAL REGULATOR RUTR"/>
    <property type="match status" value="1"/>
</dbReference>